<evidence type="ECO:0000313" key="2">
    <source>
        <dbReference type="EMBL" id="CDF32464.1"/>
    </source>
</evidence>
<reference evidence="3" key="1">
    <citation type="journal article" date="2013" name="Proc. Natl. Acad. Sci. U.S.A.">
        <title>Genome structure and metabolic features in the red seaweed Chondrus crispus shed light on evolution of the Archaeplastida.</title>
        <authorList>
            <person name="Collen J."/>
            <person name="Porcel B."/>
            <person name="Carre W."/>
            <person name="Ball S.G."/>
            <person name="Chaparro C."/>
            <person name="Tonon T."/>
            <person name="Barbeyron T."/>
            <person name="Michel G."/>
            <person name="Noel B."/>
            <person name="Valentin K."/>
            <person name="Elias M."/>
            <person name="Artiguenave F."/>
            <person name="Arun A."/>
            <person name="Aury J.M."/>
            <person name="Barbosa-Neto J.F."/>
            <person name="Bothwell J.H."/>
            <person name="Bouget F.Y."/>
            <person name="Brillet L."/>
            <person name="Cabello-Hurtado F."/>
            <person name="Capella-Gutierrez S."/>
            <person name="Charrier B."/>
            <person name="Cladiere L."/>
            <person name="Cock J.M."/>
            <person name="Coelho S.M."/>
            <person name="Colleoni C."/>
            <person name="Czjzek M."/>
            <person name="Da Silva C."/>
            <person name="Delage L."/>
            <person name="Denoeud F."/>
            <person name="Deschamps P."/>
            <person name="Dittami S.M."/>
            <person name="Gabaldon T."/>
            <person name="Gachon C.M."/>
            <person name="Groisillier A."/>
            <person name="Herve C."/>
            <person name="Jabbari K."/>
            <person name="Katinka M."/>
            <person name="Kloareg B."/>
            <person name="Kowalczyk N."/>
            <person name="Labadie K."/>
            <person name="Leblanc C."/>
            <person name="Lopez P.J."/>
            <person name="McLachlan D.H."/>
            <person name="Meslet-Cladiere L."/>
            <person name="Moustafa A."/>
            <person name="Nehr Z."/>
            <person name="Nyvall Collen P."/>
            <person name="Panaud O."/>
            <person name="Partensky F."/>
            <person name="Poulain J."/>
            <person name="Rensing S.A."/>
            <person name="Rousvoal S."/>
            <person name="Samson G."/>
            <person name="Symeonidi A."/>
            <person name="Weissenbach J."/>
            <person name="Zambounis A."/>
            <person name="Wincker P."/>
            <person name="Boyen C."/>
        </authorList>
    </citation>
    <scope>NUCLEOTIDE SEQUENCE [LARGE SCALE GENOMIC DNA]</scope>
    <source>
        <strain evidence="3">cv. Stackhouse</strain>
    </source>
</reference>
<sequence length="84" mass="9194">MNSAAAHRITSPRSSSLAKRLPTSPPQCMEHTALILAPQGYAPFYEVTAFVSWGNMSTGDYSISSWLSHINFSTVNPSLNLRHS</sequence>
<dbReference type="KEGG" id="ccp:CHC_T00008136001"/>
<evidence type="ECO:0000313" key="3">
    <source>
        <dbReference type="Proteomes" id="UP000012073"/>
    </source>
</evidence>
<dbReference type="AlphaFoldDB" id="R7Q371"/>
<organism evidence="2 3">
    <name type="scientific">Chondrus crispus</name>
    <name type="common">Carrageen Irish moss</name>
    <name type="synonym">Polymorpha crispa</name>
    <dbReference type="NCBI Taxonomy" id="2769"/>
    <lineage>
        <taxon>Eukaryota</taxon>
        <taxon>Rhodophyta</taxon>
        <taxon>Florideophyceae</taxon>
        <taxon>Rhodymeniophycidae</taxon>
        <taxon>Gigartinales</taxon>
        <taxon>Gigartinaceae</taxon>
        <taxon>Chondrus</taxon>
    </lineage>
</organism>
<dbReference type="Proteomes" id="UP000012073">
    <property type="component" value="Unassembled WGS sequence"/>
</dbReference>
<evidence type="ECO:0000256" key="1">
    <source>
        <dbReference type="SAM" id="MobiDB-lite"/>
    </source>
</evidence>
<proteinExistence type="predicted"/>
<dbReference type="Gramene" id="CDF32464">
    <property type="protein sequence ID" value="CDF32464"/>
    <property type="gene ID" value="CHC_T00008136001"/>
</dbReference>
<keyword evidence="3" id="KW-1185">Reference proteome</keyword>
<feature type="region of interest" description="Disordered" evidence="1">
    <location>
        <begin position="1"/>
        <end position="25"/>
    </location>
</feature>
<dbReference type="GeneID" id="17319836"/>
<dbReference type="RefSeq" id="XP_005712129.1">
    <property type="nucleotide sequence ID" value="XM_005712072.1"/>
</dbReference>
<dbReference type="EMBL" id="HG001495">
    <property type="protein sequence ID" value="CDF32464.1"/>
    <property type="molecule type" value="Genomic_DNA"/>
</dbReference>
<protein>
    <submittedName>
        <fullName evidence="2">Uncharacterized protein</fullName>
    </submittedName>
</protein>
<name>R7Q371_CHOCR</name>
<accession>R7Q371</accession>
<gene>
    <name evidence="2" type="ORF">CHC_T00008136001</name>
</gene>